<gene>
    <name evidence="3" type="ORF">L21SP2_1759</name>
</gene>
<organism evidence="3 4">
    <name type="scientific">Salinispira pacifica</name>
    <dbReference type="NCBI Taxonomy" id="1307761"/>
    <lineage>
        <taxon>Bacteria</taxon>
        <taxon>Pseudomonadati</taxon>
        <taxon>Spirochaetota</taxon>
        <taxon>Spirochaetia</taxon>
        <taxon>Spirochaetales</taxon>
        <taxon>Spirochaetaceae</taxon>
        <taxon>Salinispira</taxon>
    </lineage>
</organism>
<dbReference type="Pfam" id="PF01230">
    <property type="entry name" value="HIT"/>
    <property type="match status" value="1"/>
</dbReference>
<evidence type="ECO:0000256" key="1">
    <source>
        <dbReference type="PROSITE-ProRule" id="PRU00464"/>
    </source>
</evidence>
<dbReference type="SUPFAM" id="SSF54197">
    <property type="entry name" value="HIT-like"/>
    <property type="match status" value="1"/>
</dbReference>
<dbReference type="PANTHER" id="PTHR42997:SF1">
    <property type="entry name" value="AP-4-A PHOSPHORYLASE"/>
    <property type="match status" value="1"/>
</dbReference>
<sequence>MGGYFLNFDKLDYVRGPKYNGCILCGLRDGEESLVDLTVHRGEHFLVSVNLYPYNPGHILIYPRRHVVDIRELKAQENRELEAIQSSFLDLLDDLQSPAGYNIGYNMGTVAGGSIDHLHLHIIPRYEREVGIADLIAGRRVLIESPYDTCSRIRELKNQKKYGLE</sequence>
<evidence type="ECO:0000313" key="4">
    <source>
        <dbReference type="Proteomes" id="UP000018680"/>
    </source>
</evidence>
<feature type="domain" description="HIT" evidence="2">
    <location>
        <begin position="23"/>
        <end position="132"/>
    </location>
</feature>
<feature type="short sequence motif" description="Histidine triad motif" evidence="1">
    <location>
        <begin position="117"/>
        <end position="121"/>
    </location>
</feature>
<dbReference type="Proteomes" id="UP000018680">
    <property type="component" value="Chromosome"/>
</dbReference>
<accession>V5WIZ3</accession>
<dbReference type="eggNOG" id="COG0537">
    <property type="taxonomic scope" value="Bacteria"/>
</dbReference>
<dbReference type="InterPro" id="IPR011146">
    <property type="entry name" value="HIT-like"/>
</dbReference>
<dbReference type="RefSeq" id="WP_024268055.1">
    <property type="nucleotide sequence ID" value="NC_023035.1"/>
</dbReference>
<dbReference type="STRING" id="1307761.L21SP2_1759"/>
<dbReference type="InterPro" id="IPR052908">
    <property type="entry name" value="AP-4-A_phosphorylase"/>
</dbReference>
<dbReference type="AlphaFoldDB" id="V5WIZ3"/>
<dbReference type="InterPro" id="IPR036265">
    <property type="entry name" value="HIT-like_sf"/>
</dbReference>
<dbReference type="KEGG" id="slr:L21SP2_1759"/>
<dbReference type="GO" id="GO:0003824">
    <property type="term" value="F:catalytic activity"/>
    <property type="evidence" value="ECO:0007669"/>
    <property type="project" value="InterPro"/>
</dbReference>
<keyword evidence="4" id="KW-1185">Reference proteome</keyword>
<dbReference type="PROSITE" id="PS51084">
    <property type="entry name" value="HIT_2"/>
    <property type="match status" value="1"/>
</dbReference>
<dbReference type="Gene3D" id="3.30.428.10">
    <property type="entry name" value="HIT-like"/>
    <property type="match status" value="1"/>
</dbReference>
<dbReference type="OrthoDB" id="9784774at2"/>
<dbReference type="EMBL" id="CP006939">
    <property type="protein sequence ID" value="AHC15136.1"/>
    <property type="molecule type" value="Genomic_DNA"/>
</dbReference>
<evidence type="ECO:0000313" key="3">
    <source>
        <dbReference type="EMBL" id="AHC15136.1"/>
    </source>
</evidence>
<evidence type="ECO:0000259" key="2">
    <source>
        <dbReference type="PROSITE" id="PS51084"/>
    </source>
</evidence>
<reference evidence="3 4" key="1">
    <citation type="journal article" date="2015" name="Stand. Genomic Sci.">
        <title>Complete genome sequence and description of Salinispira pacifica gen. nov., sp. nov., a novel spirochaete isolated form a hypersaline microbial mat.</title>
        <authorList>
            <person name="Ben Hania W."/>
            <person name="Joseph M."/>
            <person name="Schumann P."/>
            <person name="Bunk B."/>
            <person name="Fiebig A."/>
            <person name="Sproer C."/>
            <person name="Klenk H.P."/>
            <person name="Fardeau M.L."/>
            <person name="Spring S."/>
        </authorList>
    </citation>
    <scope>NUCLEOTIDE SEQUENCE [LARGE SCALE GENOMIC DNA]</scope>
    <source>
        <strain evidence="3 4">L21-RPul-D2</strain>
    </source>
</reference>
<dbReference type="HOGENOM" id="CLU_056776_1_2_12"/>
<proteinExistence type="predicted"/>
<dbReference type="PANTHER" id="PTHR42997">
    <property type="entry name" value="HIT FAMILY HYDROLASE"/>
    <property type="match status" value="1"/>
</dbReference>
<name>V5WIZ3_9SPIO</name>
<protein>
    <submittedName>
        <fullName evidence="3">HIT family protein</fullName>
    </submittedName>
</protein>